<dbReference type="PROSITE" id="PS50106">
    <property type="entry name" value="PDZ"/>
    <property type="match status" value="1"/>
</dbReference>
<evidence type="ECO:0000256" key="7">
    <source>
        <dbReference type="ARBA" id="ARBA00022989"/>
    </source>
</evidence>
<keyword evidence="7 10" id="KW-1133">Transmembrane helix</keyword>
<dbReference type="EMBL" id="CZQE01000368">
    <property type="protein sequence ID" value="CUS46478.1"/>
    <property type="molecule type" value="Genomic_DNA"/>
</dbReference>
<proteinExistence type="predicted"/>
<dbReference type="Pfam" id="PF13180">
    <property type="entry name" value="PDZ_2"/>
    <property type="match status" value="1"/>
</dbReference>
<evidence type="ECO:0000256" key="2">
    <source>
        <dbReference type="ARBA" id="ARBA00022448"/>
    </source>
</evidence>
<dbReference type="InterPro" id="IPR036034">
    <property type="entry name" value="PDZ_sf"/>
</dbReference>
<keyword evidence="4" id="KW-0997">Cell inner membrane</keyword>
<organism evidence="12">
    <name type="scientific">hydrothermal vent metagenome</name>
    <dbReference type="NCBI Taxonomy" id="652676"/>
    <lineage>
        <taxon>unclassified sequences</taxon>
        <taxon>metagenomes</taxon>
        <taxon>ecological metagenomes</taxon>
    </lineage>
</organism>
<dbReference type="Gene3D" id="2.30.30.830">
    <property type="match status" value="1"/>
</dbReference>
<evidence type="ECO:0000259" key="11">
    <source>
        <dbReference type="PROSITE" id="PS50106"/>
    </source>
</evidence>
<dbReference type="InterPro" id="IPR001478">
    <property type="entry name" value="PDZ"/>
</dbReference>
<evidence type="ECO:0000313" key="12">
    <source>
        <dbReference type="EMBL" id="CUS46478.1"/>
    </source>
</evidence>
<keyword evidence="5 10" id="KW-0812">Transmembrane</keyword>
<name>A0A160TP21_9ZZZZ</name>
<feature type="domain" description="PDZ" evidence="11">
    <location>
        <begin position="214"/>
        <end position="277"/>
    </location>
</feature>
<dbReference type="GO" id="GO:0005886">
    <property type="term" value="C:plasma membrane"/>
    <property type="evidence" value="ECO:0007669"/>
    <property type="project" value="UniProtKB-SubCell"/>
</dbReference>
<feature type="region of interest" description="Disordered" evidence="9">
    <location>
        <begin position="160"/>
        <end position="194"/>
    </location>
</feature>
<keyword evidence="3" id="KW-1003">Cell membrane</keyword>
<keyword evidence="8 10" id="KW-0472">Membrane</keyword>
<feature type="compositionally biased region" description="Pro residues" evidence="9">
    <location>
        <begin position="177"/>
        <end position="191"/>
    </location>
</feature>
<feature type="transmembrane region" description="Helical" evidence="10">
    <location>
        <begin position="21"/>
        <end position="45"/>
    </location>
</feature>
<evidence type="ECO:0000256" key="10">
    <source>
        <dbReference type="SAM" id="Phobius"/>
    </source>
</evidence>
<protein>
    <submittedName>
        <fullName evidence="12">General secretion pathway protein C</fullName>
    </submittedName>
</protein>
<dbReference type="Pfam" id="PF11356">
    <property type="entry name" value="T2SSC"/>
    <property type="match status" value="1"/>
</dbReference>
<keyword evidence="2" id="KW-0813">Transport</keyword>
<evidence type="ECO:0000256" key="3">
    <source>
        <dbReference type="ARBA" id="ARBA00022475"/>
    </source>
</evidence>
<evidence type="ECO:0000256" key="4">
    <source>
        <dbReference type="ARBA" id="ARBA00022519"/>
    </source>
</evidence>
<sequence length="289" mass="29725">MRLVLDARARALLRRLPRTNVYSALELVLLAVLALQCARLFWVLVTPVGALGPWQPVQPGFPGSPVALLQGFDPFFRLSGSADGKPVVVTSLQLTLFGTRVNEAMGGGSAIIAGPDGLQQSFAVGDEISPGVKLKAVAFDHVTIDRGGAAEDLFLDQSGAVAPVAPPQPDAGASLLPTPPNLPPPPNPPGPNLRAGLSPAQLRADIGFIPRVDGGKISGLVVRPQGSGVAFRQAGLREGDVITAINGRAVTGQGDMEQLGAQIGKGGTVPVTVERGNDTLSLTLTIAGQ</sequence>
<dbReference type="Gene3D" id="2.30.42.10">
    <property type="match status" value="1"/>
</dbReference>
<reference evidence="12" key="1">
    <citation type="submission" date="2015-10" db="EMBL/GenBank/DDBJ databases">
        <authorList>
            <person name="Gilbert D.G."/>
        </authorList>
    </citation>
    <scope>NUCLEOTIDE SEQUENCE</scope>
</reference>
<evidence type="ECO:0000256" key="8">
    <source>
        <dbReference type="ARBA" id="ARBA00023136"/>
    </source>
</evidence>
<gene>
    <name evidence="12" type="ORF">MGWOODY_Smn1765</name>
</gene>
<keyword evidence="6" id="KW-0653">Protein transport</keyword>
<dbReference type="GO" id="GO:0015031">
    <property type="term" value="P:protein transport"/>
    <property type="evidence" value="ECO:0007669"/>
    <property type="project" value="UniProtKB-KW"/>
</dbReference>
<accession>A0A160TP21</accession>
<evidence type="ECO:0000256" key="1">
    <source>
        <dbReference type="ARBA" id="ARBA00004533"/>
    </source>
</evidence>
<evidence type="ECO:0000256" key="6">
    <source>
        <dbReference type="ARBA" id="ARBA00022927"/>
    </source>
</evidence>
<dbReference type="AlphaFoldDB" id="A0A160TP21"/>
<dbReference type="InterPro" id="IPR024961">
    <property type="entry name" value="T2SS_GspC_N"/>
</dbReference>
<dbReference type="SUPFAM" id="SSF50156">
    <property type="entry name" value="PDZ domain-like"/>
    <property type="match status" value="1"/>
</dbReference>
<evidence type="ECO:0000256" key="5">
    <source>
        <dbReference type="ARBA" id="ARBA00022692"/>
    </source>
</evidence>
<evidence type="ECO:0000256" key="9">
    <source>
        <dbReference type="SAM" id="MobiDB-lite"/>
    </source>
</evidence>
<comment type="subcellular location">
    <subcellularLocation>
        <location evidence="1">Cell inner membrane</location>
    </subcellularLocation>
</comment>